<comment type="function">
    <text evidence="1">Core subunit of the mitochondrial membrane respiratory chain NADH dehydrogenase (Complex I) which catalyzes electron transfer from NADH through the respiratory chain, using ubiquinone as an electron acceptor. Essential for the catalytic activity and assembly of complex I.</text>
</comment>
<feature type="transmembrane region" description="Helical" evidence="1">
    <location>
        <begin position="56"/>
        <end position="77"/>
    </location>
</feature>
<keyword evidence="1" id="KW-0249">Electron transport</keyword>
<dbReference type="PANTHER" id="PTHR33269:SF17">
    <property type="entry name" value="NADH-UBIQUINONE OXIDOREDUCTASE CHAIN 6"/>
    <property type="match status" value="1"/>
</dbReference>
<dbReference type="EC" id="7.1.1.2" evidence="1"/>
<sequence>MLLLLDLFFVFNTLLASLMVILVGNPVYSVLYLILCFLNVSCLFFILGLEFVSIMMLIVYVGAIAVLFLFVIMMLDIRLGELEDNLFRFLPVGLLFGILFFVVIYVLLFSSLLPISKVLTQFVVWLDLLIVLDNVSLLGLYLFNMYWFVFIGLGYLLMVAIIGVIILCIVKIGKLRKQDIYFQVIKGLKTSIKVLY</sequence>
<dbReference type="RefSeq" id="YP_009734647.1">
    <property type="nucleotide sequence ID" value="NC_046408.1"/>
</dbReference>
<comment type="catalytic activity">
    <reaction evidence="1">
        <text>a ubiquinone + NADH + 5 H(+)(in) = a ubiquinol + NAD(+) + 4 H(+)(out)</text>
        <dbReference type="Rhea" id="RHEA:29091"/>
        <dbReference type="Rhea" id="RHEA-COMP:9565"/>
        <dbReference type="Rhea" id="RHEA-COMP:9566"/>
        <dbReference type="ChEBI" id="CHEBI:15378"/>
        <dbReference type="ChEBI" id="CHEBI:16389"/>
        <dbReference type="ChEBI" id="CHEBI:17976"/>
        <dbReference type="ChEBI" id="CHEBI:57540"/>
        <dbReference type="ChEBI" id="CHEBI:57945"/>
        <dbReference type="EC" id="7.1.1.2"/>
    </reaction>
</comment>
<keyword evidence="1 2" id="KW-0496">Mitochondrion</keyword>
<dbReference type="Pfam" id="PF00499">
    <property type="entry name" value="Oxidored_q3"/>
    <property type="match status" value="1"/>
</dbReference>
<organism evidence="2">
    <name type="scientific">Sphaerothecum destruens</name>
    <dbReference type="NCBI Taxonomy" id="42893"/>
    <lineage>
        <taxon>Eukaryota</taxon>
        <taxon>Ichthyosporea</taxon>
        <taxon>Dermocystida</taxon>
        <taxon>Sphaerothecum</taxon>
    </lineage>
</organism>
<dbReference type="AlphaFoldDB" id="A0A6H2U2B2"/>
<feature type="transmembrane region" description="Helical" evidence="1">
    <location>
        <begin position="89"/>
        <end position="110"/>
    </location>
</feature>
<keyword evidence="1" id="KW-0830">Ubiquinone</keyword>
<keyword evidence="1" id="KW-1278">Translocase</keyword>
<keyword evidence="1" id="KW-0813">Transport</keyword>
<geneLocation type="mitochondrion" evidence="2"/>
<dbReference type="EMBL" id="MG832660">
    <property type="protein sequence ID" value="QID02690.1"/>
    <property type="molecule type" value="Genomic_DNA"/>
</dbReference>
<gene>
    <name evidence="2" type="primary">nad6</name>
</gene>
<dbReference type="InterPro" id="IPR001457">
    <property type="entry name" value="NADH_UbQ/plastoQ_OxRdtase_su6"/>
</dbReference>
<accession>A0A6H2U2B2</accession>
<evidence type="ECO:0000313" key="2">
    <source>
        <dbReference type="EMBL" id="QID02690.1"/>
    </source>
</evidence>
<feature type="transmembrane region" description="Helical" evidence="1">
    <location>
        <begin position="122"/>
        <end position="141"/>
    </location>
</feature>
<keyword evidence="1" id="KW-0472">Membrane</keyword>
<keyword evidence="1" id="KW-0520">NAD</keyword>
<feature type="transmembrane region" description="Helical" evidence="1">
    <location>
        <begin position="30"/>
        <end position="49"/>
    </location>
</feature>
<comment type="similarity">
    <text evidence="1">Belongs to the complex I subunit 6 family.</text>
</comment>
<protein>
    <recommendedName>
        <fullName evidence="1">NADH-ubiquinone oxidoreductase chain 6</fullName>
        <ecNumber evidence="1">7.1.1.2</ecNumber>
    </recommendedName>
</protein>
<feature type="transmembrane region" description="Helical" evidence="1">
    <location>
        <begin position="147"/>
        <end position="170"/>
    </location>
</feature>
<keyword evidence="1" id="KW-0812">Transmembrane</keyword>
<dbReference type="GO" id="GO:0031966">
    <property type="term" value="C:mitochondrial membrane"/>
    <property type="evidence" value="ECO:0007669"/>
    <property type="project" value="UniProtKB-SubCell"/>
</dbReference>
<keyword evidence="1" id="KW-1133">Transmembrane helix</keyword>
<feature type="transmembrane region" description="Helical" evidence="1">
    <location>
        <begin position="7"/>
        <end position="24"/>
    </location>
</feature>
<comment type="subcellular location">
    <subcellularLocation>
        <location evidence="1">Mitochondrion membrane</location>
        <topology evidence="1">Multi-pass membrane protein</topology>
    </subcellularLocation>
</comment>
<dbReference type="PANTHER" id="PTHR33269">
    <property type="entry name" value="NADH-UBIQUINONE OXIDOREDUCTASE CHAIN 6"/>
    <property type="match status" value="1"/>
</dbReference>
<reference evidence="2" key="1">
    <citation type="journal article" date="2020" name="Parasit. Vectors">
        <title>The complete mitochondrial genome of a parasite at the animal-fungal boundary.</title>
        <authorList>
            <person name="Sana S."/>
            <person name="Hardouin E.A."/>
            <person name="Paley R."/>
            <person name="Zhang T."/>
            <person name="Andreou D."/>
        </authorList>
    </citation>
    <scope>NUCLEOTIDE SEQUENCE</scope>
</reference>
<dbReference type="GO" id="GO:0008137">
    <property type="term" value="F:NADH dehydrogenase (ubiquinone) activity"/>
    <property type="evidence" value="ECO:0007669"/>
    <property type="project" value="UniProtKB-UniRule"/>
</dbReference>
<proteinExistence type="inferred from homology"/>
<keyword evidence="1" id="KW-0679">Respiratory chain</keyword>
<name>A0A6H2U2B2_9EUKA</name>
<dbReference type="GeneID" id="44790188"/>
<evidence type="ECO:0000256" key="1">
    <source>
        <dbReference type="RuleBase" id="RU004430"/>
    </source>
</evidence>
<dbReference type="Gene3D" id="1.20.120.1200">
    <property type="entry name" value="NADH-ubiquinone/plastoquinone oxidoreductase chain 6, subunit NuoJ"/>
    <property type="match status" value="1"/>
</dbReference>
<dbReference type="InterPro" id="IPR042106">
    <property type="entry name" value="Nuo/plastoQ_OxRdtase_6_NuoJ"/>
</dbReference>